<dbReference type="Proteomes" id="UP001603857">
    <property type="component" value="Unassembled WGS sequence"/>
</dbReference>
<protein>
    <recommendedName>
        <fullName evidence="6">Reticulon-like protein</fullName>
    </recommendedName>
</protein>
<feature type="transmembrane region" description="Helical" evidence="6">
    <location>
        <begin position="570"/>
        <end position="591"/>
    </location>
</feature>
<reference evidence="9 10" key="1">
    <citation type="submission" date="2024-08" db="EMBL/GenBank/DDBJ databases">
        <title>Insights into the chromosomal genome structure of Flemingia macrophylla.</title>
        <authorList>
            <person name="Ding Y."/>
            <person name="Zhao Y."/>
            <person name="Bi W."/>
            <person name="Wu M."/>
            <person name="Zhao G."/>
            <person name="Gong Y."/>
            <person name="Li W."/>
            <person name="Zhang P."/>
        </authorList>
    </citation>
    <scope>NUCLEOTIDE SEQUENCE [LARGE SCALE GENOMIC DNA]</scope>
    <source>
        <strain evidence="9">DYQJB</strain>
        <tissue evidence="9">Leaf</tissue>
    </source>
</reference>
<evidence type="ECO:0000256" key="3">
    <source>
        <dbReference type="ARBA" id="ARBA00022824"/>
    </source>
</evidence>
<evidence type="ECO:0000259" key="8">
    <source>
        <dbReference type="PROSITE" id="PS50845"/>
    </source>
</evidence>
<keyword evidence="2 6" id="KW-0812">Transmembrane</keyword>
<dbReference type="PANTHER" id="PTHR46626:SF1">
    <property type="entry name" value="RETICULON-LIKE PROTEIN B21"/>
    <property type="match status" value="1"/>
</dbReference>
<evidence type="ECO:0000256" key="6">
    <source>
        <dbReference type="RuleBase" id="RU363132"/>
    </source>
</evidence>
<feature type="transmembrane region" description="Helical" evidence="6">
    <location>
        <begin position="402"/>
        <end position="418"/>
    </location>
</feature>
<comment type="subcellular location">
    <subcellularLocation>
        <location evidence="1 6">Endoplasmic reticulum membrane</location>
        <topology evidence="1 6">Multi-pass membrane protein</topology>
    </subcellularLocation>
</comment>
<dbReference type="PROSITE" id="PS50845">
    <property type="entry name" value="RETICULON"/>
    <property type="match status" value="1"/>
</dbReference>
<dbReference type="Pfam" id="PF02453">
    <property type="entry name" value="Reticulon"/>
    <property type="match status" value="1"/>
</dbReference>
<evidence type="ECO:0000256" key="5">
    <source>
        <dbReference type="ARBA" id="ARBA00023136"/>
    </source>
</evidence>
<sequence>MTHWSTDWQVEKGDKLDMEVGKRRVGVRGSVVAGSVWESRMKSDEVRGGIKVFNAEETPEENAGARLKRSPIGCGKRKTWKSESSEGIGSNNNNNKIPIPAARGKSSEEQCKEPSDGIKKSPVRKLAAFADKFERSPVQTRKLRSEAHKSGDPDERNTPQLRKSKSDSIRKNASSGGSVQLKKTKSESDRVPDESTMDEKIEVDDGKNHDGDENCVDLDDVCQEKTISSSSGNVVQGSAELSVQVGGDSDDVIVDEAREQEDEEEVEIEMEKERIDVKEISIPESEVDVVKGPENNEVVVNEPEPQKILKEPEPKKILNEQKPKRVVSPHMRFHHKNEIKPVSVPLALKQSPAIRRNSTLHQNFSRANSIPKAAEYRSFQQTQSKLQSLVDLIMWRDVSRSAFVFGFGTFIIVSSSYAKDINLSVISVMSYVSLVYLAVIFLYRSLICRGVIYIEESNYVLGEEDAIWMLKLILPYLNEFLSKLKALFSGDPGTTMKLAVLLFVLARCGSYITIWKMAKFGFFGVFTVPKICSSYSAQLTAYGNFWIRRFRDAWDSCTHKKAVALGIFGLVWNLSSVVARIWAVFVLFVAFRYYQQHYLVRDEYGEDEAGCDETWQEPVAVRHKQGSATNFSDSNKVKKEF</sequence>
<gene>
    <name evidence="9" type="ORF">Fmac_026559</name>
</gene>
<comment type="caution">
    <text evidence="9">The sequence shown here is derived from an EMBL/GenBank/DDBJ whole genome shotgun (WGS) entry which is preliminary data.</text>
</comment>
<feature type="region of interest" description="Disordered" evidence="7">
    <location>
        <begin position="57"/>
        <end position="214"/>
    </location>
</feature>
<evidence type="ECO:0000256" key="7">
    <source>
        <dbReference type="SAM" id="MobiDB-lite"/>
    </source>
</evidence>
<evidence type="ECO:0000256" key="4">
    <source>
        <dbReference type="ARBA" id="ARBA00022989"/>
    </source>
</evidence>
<dbReference type="PANTHER" id="PTHR46626">
    <property type="entry name" value="RETICULON-LIKE PROTEIN B17"/>
    <property type="match status" value="1"/>
</dbReference>
<dbReference type="GO" id="GO:0005789">
    <property type="term" value="C:endoplasmic reticulum membrane"/>
    <property type="evidence" value="ECO:0007669"/>
    <property type="project" value="UniProtKB-SubCell"/>
</dbReference>
<dbReference type="EMBL" id="JBGMDY010000009">
    <property type="protein sequence ID" value="KAL2322180.1"/>
    <property type="molecule type" value="Genomic_DNA"/>
</dbReference>
<feature type="compositionally biased region" description="Basic and acidic residues" evidence="7">
    <location>
        <begin position="105"/>
        <end position="119"/>
    </location>
</feature>
<accession>A0ABD1LF66</accession>
<feature type="compositionally biased region" description="Polar residues" evidence="7">
    <location>
        <begin position="227"/>
        <end position="241"/>
    </location>
</feature>
<keyword evidence="5 6" id="KW-0472">Membrane</keyword>
<name>A0ABD1LF66_9FABA</name>
<organism evidence="9 10">
    <name type="scientific">Flemingia macrophylla</name>
    <dbReference type="NCBI Taxonomy" id="520843"/>
    <lineage>
        <taxon>Eukaryota</taxon>
        <taxon>Viridiplantae</taxon>
        <taxon>Streptophyta</taxon>
        <taxon>Embryophyta</taxon>
        <taxon>Tracheophyta</taxon>
        <taxon>Spermatophyta</taxon>
        <taxon>Magnoliopsida</taxon>
        <taxon>eudicotyledons</taxon>
        <taxon>Gunneridae</taxon>
        <taxon>Pentapetalae</taxon>
        <taxon>rosids</taxon>
        <taxon>fabids</taxon>
        <taxon>Fabales</taxon>
        <taxon>Fabaceae</taxon>
        <taxon>Papilionoideae</taxon>
        <taxon>50 kb inversion clade</taxon>
        <taxon>NPAAA clade</taxon>
        <taxon>indigoferoid/millettioid clade</taxon>
        <taxon>Phaseoleae</taxon>
        <taxon>Flemingia</taxon>
    </lineage>
</organism>
<feature type="transmembrane region" description="Helical" evidence="6">
    <location>
        <begin position="424"/>
        <end position="443"/>
    </location>
</feature>
<keyword evidence="10" id="KW-1185">Reference proteome</keyword>
<dbReference type="InterPro" id="IPR044647">
    <property type="entry name" value="RTNLB17/18/21"/>
</dbReference>
<feature type="compositionally biased region" description="Basic and acidic residues" evidence="7">
    <location>
        <begin position="184"/>
        <end position="212"/>
    </location>
</feature>
<feature type="transmembrane region" description="Helical" evidence="6">
    <location>
        <begin position="498"/>
        <end position="518"/>
    </location>
</feature>
<dbReference type="AlphaFoldDB" id="A0ABD1LF66"/>
<feature type="compositionally biased region" description="Low complexity" evidence="7">
    <location>
        <begin position="85"/>
        <end position="97"/>
    </location>
</feature>
<evidence type="ECO:0000313" key="9">
    <source>
        <dbReference type="EMBL" id="KAL2322180.1"/>
    </source>
</evidence>
<feature type="compositionally biased region" description="Basic and acidic residues" evidence="7">
    <location>
        <begin position="143"/>
        <end position="157"/>
    </location>
</feature>
<proteinExistence type="predicted"/>
<feature type="region of interest" description="Disordered" evidence="7">
    <location>
        <begin position="227"/>
        <end position="250"/>
    </location>
</feature>
<evidence type="ECO:0000256" key="1">
    <source>
        <dbReference type="ARBA" id="ARBA00004477"/>
    </source>
</evidence>
<keyword evidence="3 6" id="KW-0256">Endoplasmic reticulum</keyword>
<evidence type="ECO:0000256" key="2">
    <source>
        <dbReference type="ARBA" id="ARBA00022692"/>
    </source>
</evidence>
<dbReference type="InterPro" id="IPR003388">
    <property type="entry name" value="Reticulon"/>
</dbReference>
<feature type="domain" description="Reticulon" evidence="8">
    <location>
        <begin position="389"/>
        <end position="542"/>
    </location>
</feature>
<keyword evidence="4 6" id="KW-1133">Transmembrane helix</keyword>
<evidence type="ECO:0000313" key="10">
    <source>
        <dbReference type="Proteomes" id="UP001603857"/>
    </source>
</evidence>